<dbReference type="InterPro" id="IPR015421">
    <property type="entry name" value="PyrdxlP-dep_Trfase_major"/>
</dbReference>
<evidence type="ECO:0000313" key="9">
    <source>
        <dbReference type="Proteomes" id="UP000036367"/>
    </source>
</evidence>
<dbReference type="EC" id="2.6.1.1" evidence="8"/>
<feature type="domain" description="Aminotransferase class I/classII large" evidence="7">
    <location>
        <begin position="29"/>
        <end position="391"/>
    </location>
</feature>
<evidence type="ECO:0000256" key="6">
    <source>
        <dbReference type="ARBA" id="ARBA00022898"/>
    </source>
</evidence>
<comment type="subunit">
    <text evidence="3">Homodimer.</text>
</comment>
<dbReference type="AlphaFoldDB" id="A0A0J1BEW1"/>
<reference evidence="8" key="1">
    <citation type="submission" date="2015-05" db="EMBL/GenBank/DDBJ databases">
        <title>Permanent draft genome of Rhodopirellula islandicus K833.</title>
        <authorList>
            <person name="Kizina J."/>
            <person name="Richter M."/>
            <person name="Glockner F.O."/>
            <person name="Harder J."/>
        </authorList>
    </citation>
    <scope>NUCLEOTIDE SEQUENCE [LARGE SCALE GENOMIC DNA]</scope>
    <source>
        <strain evidence="8">K833</strain>
    </source>
</reference>
<dbReference type="STRING" id="595434.RISK_002894"/>
<comment type="caution">
    <text evidence="8">The sequence shown here is derived from an EMBL/GenBank/DDBJ whole genome shotgun (WGS) entry which is preliminary data.</text>
</comment>
<dbReference type="NCBIfam" id="NF006719">
    <property type="entry name" value="PRK09257.1"/>
    <property type="match status" value="1"/>
</dbReference>
<dbReference type="PANTHER" id="PTHR11879:SF22">
    <property type="entry name" value="ASPARTATE AMINOTRANSFERASE, MITOCHONDRIAL"/>
    <property type="match status" value="1"/>
</dbReference>
<dbReference type="Gene3D" id="3.40.640.10">
    <property type="entry name" value="Type I PLP-dependent aspartate aminotransferase-like (Major domain)"/>
    <property type="match status" value="1"/>
</dbReference>
<dbReference type="InterPro" id="IPR000796">
    <property type="entry name" value="Asp_trans"/>
</dbReference>
<sequence length="397" mass="42962">MHRFDSISVAAPDAILGLTEAFKADERETKMNLSVGVYQDASGTTPVLRCVKEAEKRLIETESTKGYLSIDGLPDYREAARQLIFADQIAPERVAAVQTPGGTGALRVAAEFLATQCGPLRIFLPTPTWANHNAIMAAAGLPVETYSYLGSDKKTLDFDALIEDLKNKTKAGDAVLLHACCHNPTGVDPTPEQWEQIASVVAEKNLTPLLDFAYQGFGTGLNEDAAGVRTVLRHVDEAIVCSSFSKNFGLYSERVGTACLVSGSADTTKAALSQLKRVVRANYSNPPRHGGAIVATVLADQGLTQMWHEELAEMRTRIASLRKQFVDGMAATGVDQDFSFLLNQKGMFSFSGLSPMQVDQLRSEHGVYLVGSGRINVAGMNESRMEWLCNAVASVLR</sequence>
<keyword evidence="4 8" id="KW-0032">Aminotransferase</keyword>
<dbReference type="InterPro" id="IPR015422">
    <property type="entry name" value="PyrdxlP-dep_Trfase_small"/>
</dbReference>
<dbReference type="Proteomes" id="UP000036367">
    <property type="component" value="Unassembled WGS sequence"/>
</dbReference>
<protein>
    <submittedName>
        <fullName evidence="8">Aspartate aminotransferase</fullName>
        <ecNumber evidence="8">2.6.1.1</ecNumber>
    </submittedName>
</protein>
<comment type="cofactor">
    <cofactor evidence="1">
        <name>pyridoxal 5'-phosphate</name>
        <dbReference type="ChEBI" id="CHEBI:597326"/>
    </cofactor>
</comment>
<dbReference type="FunFam" id="3.40.640.10:FF:000066">
    <property type="entry name" value="Aspartate aminotransferase"/>
    <property type="match status" value="1"/>
</dbReference>
<dbReference type="GO" id="GO:0030170">
    <property type="term" value="F:pyridoxal phosphate binding"/>
    <property type="evidence" value="ECO:0007669"/>
    <property type="project" value="InterPro"/>
</dbReference>
<evidence type="ECO:0000313" key="8">
    <source>
        <dbReference type="EMBL" id="KLU05132.1"/>
    </source>
</evidence>
<evidence type="ECO:0000256" key="2">
    <source>
        <dbReference type="ARBA" id="ARBA00007441"/>
    </source>
</evidence>
<dbReference type="GO" id="GO:0042802">
    <property type="term" value="F:identical protein binding"/>
    <property type="evidence" value="ECO:0007669"/>
    <property type="project" value="TreeGrafter"/>
</dbReference>
<proteinExistence type="inferred from homology"/>
<dbReference type="InterPro" id="IPR015424">
    <property type="entry name" value="PyrdxlP-dep_Trfase"/>
</dbReference>
<keyword evidence="6" id="KW-0663">Pyridoxal phosphate</keyword>
<dbReference type="PANTHER" id="PTHR11879">
    <property type="entry name" value="ASPARTATE AMINOTRANSFERASE"/>
    <property type="match status" value="1"/>
</dbReference>
<evidence type="ECO:0000256" key="3">
    <source>
        <dbReference type="ARBA" id="ARBA00011738"/>
    </source>
</evidence>
<dbReference type="OrthoDB" id="9766445at2"/>
<gene>
    <name evidence="8" type="ORF">RISK_002894</name>
</gene>
<dbReference type="RefSeq" id="WP_047814482.1">
    <property type="nucleotide sequence ID" value="NZ_LECT01000023.1"/>
</dbReference>
<dbReference type="Gene3D" id="3.90.1150.10">
    <property type="entry name" value="Aspartate Aminotransferase, domain 1"/>
    <property type="match status" value="1"/>
</dbReference>
<comment type="similarity">
    <text evidence="2">Belongs to the class-I pyridoxal-phosphate-dependent aminotransferase family.</text>
</comment>
<dbReference type="InterPro" id="IPR004839">
    <property type="entry name" value="Aminotransferase_I/II_large"/>
</dbReference>
<evidence type="ECO:0000256" key="5">
    <source>
        <dbReference type="ARBA" id="ARBA00022679"/>
    </source>
</evidence>
<keyword evidence="9" id="KW-1185">Reference proteome</keyword>
<name>A0A0J1BEW1_RHOIS</name>
<evidence type="ECO:0000259" key="7">
    <source>
        <dbReference type="Pfam" id="PF00155"/>
    </source>
</evidence>
<dbReference type="SUPFAM" id="SSF53383">
    <property type="entry name" value="PLP-dependent transferases"/>
    <property type="match status" value="1"/>
</dbReference>
<dbReference type="GO" id="GO:0004069">
    <property type="term" value="F:L-aspartate:2-oxoglutarate aminotransferase activity"/>
    <property type="evidence" value="ECO:0007669"/>
    <property type="project" value="UniProtKB-EC"/>
</dbReference>
<dbReference type="PATRIC" id="fig|595434.4.peg.2760"/>
<organism evidence="8 9">
    <name type="scientific">Rhodopirellula islandica</name>
    <dbReference type="NCBI Taxonomy" id="595434"/>
    <lineage>
        <taxon>Bacteria</taxon>
        <taxon>Pseudomonadati</taxon>
        <taxon>Planctomycetota</taxon>
        <taxon>Planctomycetia</taxon>
        <taxon>Pirellulales</taxon>
        <taxon>Pirellulaceae</taxon>
        <taxon>Rhodopirellula</taxon>
    </lineage>
</organism>
<dbReference type="GO" id="GO:0006520">
    <property type="term" value="P:amino acid metabolic process"/>
    <property type="evidence" value="ECO:0007669"/>
    <property type="project" value="InterPro"/>
</dbReference>
<dbReference type="PRINTS" id="PR00799">
    <property type="entry name" value="TRANSAMINASE"/>
</dbReference>
<keyword evidence="5 8" id="KW-0808">Transferase</keyword>
<dbReference type="CDD" id="cd00609">
    <property type="entry name" value="AAT_like"/>
    <property type="match status" value="1"/>
</dbReference>
<evidence type="ECO:0000256" key="4">
    <source>
        <dbReference type="ARBA" id="ARBA00022576"/>
    </source>
</evidence>
<dbReference type="Pfam" id="PF00155">
    <property type="entry name" value="Aminotran_1_2"/>
    <property type="match status" value="1"/>
</dbReference>
<evidence type="ECO:0000256" key="1">
    <source>
        <dbReference type="ARBA" id="ARBA00001933"/>
    </source>
</evidence>
<dbReference type="EMBL" id="LECT01000023">
    <property type="protein sequence ID" value="KLU05132.1"/>
    <property type="molecule type" value="Genomic_DNA"/>
</dbReference>
<accession>A0A0J1BEW1</accession>